<organism evidence="1 2">
    <name type="scientific">Candidatus Woesebacteria bacterium GW2011_GWB1_39_12</name>
    <dbReference type="NCBI Taxonomy" id="1618574"/>
    <lineage>
        <taxon>Bacteria</taxon>
        <taxon>Candidatus Woeseibacteriota</taxon>
    </lineage>
</organism>
<name>A0A0G0M767_9BACT</name>
<evidence type="ECO:0000313" key="2">
    <source>
        <dbReference type="Proteomes" id="UP000033881"/>
    </source>
</evidence>
<gene>
    <name evidence="1" type="ORF">UT24_C0019G0038</name>
</gene>
<comment type="caution">
    <text evidence="1">The sequence shown here is derived from an EMBL/GenBank/DDBJ whole genome shotgun (WGS) entry which is preliminary data.</text>
</comment>
<accession>A0A0G0M767</accession>
<protein>
    <submittedName>
        <fullName evidence="1">Uncharacterized protein</fullName>
    </submittedName>
</protein>
<dbReference type="AlphaFoldDB" id="A0A0G0M767"/>
<proteinExistence type="predicted"/>
<dbReference type="EMBL" id="LBWB01000019">
    <property type="protein sequence ID" value="KKQ99998.1"/>
    <property type="molecule type" value="Genomic_DNA"/>
</dbReference>
<evidence type="ECO:0000313" key="1">
    <source>
        <dbReference type="EMBL" id="KKQ99998.1"/>
    </source>
</evidence>
<dbReference type="Proteomes" id="UP000033881">
    <property type="component" value="Unassembled WGS sequence"/>
</dbReference>
<dbReference type="STRING" id="1618574.UT24_C0019G0038"/>
<reference evidence="1 2" key="1">
    <citation type="journal article" date="2015" name="Nature">
        <title>rRNA introns, odd ribosomes, and small enigmatic genomes across a large radiation of phyla.</title>
        <authorList>
            <person name="Brown C.T."/>
            <person name="Hug L.A."/>
            <person name="Thomas B.C."/>
            <person name="Sharon I."/>
            <person name="Castelle C.J."/>
            <person name="Singh A."/>
            <person name="Wilkins M.J."/>
            <person name="Williams K.H."/>
            <person name="Banfield J.F."/>
        </authorList>
    </citation>
    <scope>NUCLEOTIDE SEQUENCE [LARGE SCALE GENOMIC DNA]</scope>
</reference>
<sequence length="81" mass="9883">MEEKVILEFSRRDYEMLRDYLNGVFDYWSKIDDLLSSMPFDITDCLDDEDEDEILHEKYGMQYEWEFRSAAKDLLNKLLDK</sequence>